<dbReference type="GO" id="GO:0006950">
    <property type="term" value="P:response to stress"/>
    <property type="evidence" value="ECO:0007669"/>
    <property type="project" value="TreeGrafter"/>
</dbReference>
<sequence length="226" mass="24588">MQKDPTQMFLLSGLVPEPQDSETAKKPGTGRDTTKKSAQPRARAADHGGPGTGKSAAAKGRKADKASSARAEARVADTASLEDLSLDRFLCFALYSATHAMQKIYKPLLADIGLTYPQYLTLTVLWEKDKVPVGTLTERLQLETSTLTPLLKRLEAMGMVERKRSEKDERQVRVSLTRKGRALKAKTAHFASCVLAETGLSKTEAADLQMRVSALRDTLRSGGDEA</sequence>
<evidence type="ECO:0000313" key="9">
    <source>
        <dbReference type="Proteomes" id="UP000605148"/>
    </source>
</evidence>
<dbReference type="PRINTS" id="PR00598">
    <property type="entry name" value="HTHMARR"/>
</dbReference>
<dbReference type="GO" id="GO:0005737">
    <property type="term" value="C:cytoplasm"/>
    <property type="evidence" value="ECO:0007669"/>
    <property type="project" value="UniProtKB-SubCell"/>
</dbReference>
<name>A0A916TMM5_9HYPH</name>
<dbReference type="Proteomes" id="UP000605148">
    <property type="component" value="Unassembled WGS sequence"/>
</dbReference>
<protein>
    <recommendedName>
        <fullName evidence="7">HTH marR-type domain-containing protein</fullName>
    </recommendedName>
</protein>
<accession>A0A916TMM5</accession>
<dbReference type="GO" id="GO:0003677">
    <property type="term" value="F:DNA binding"/>
    <property type="evidence" value="ECO:0007669"/>
    <property type="project" value="UniProtKB-KW"/>
</dbReference>
<keyword evidence="4" id="KW-0238">DNA-binding</keyword>
<reference evidence="8" key="1">
    <citation type="journal article" date="2014" name="Int. J. Syst. Evol. Microbiol.">
        <title>Complete genome sequence of Corynebacterium casei LMG S-19264T (=DSM 44701T), isolated from a smear-ripened cheese.</title>
        <authorList>
            <consortium name="US DOE Joint Genome Institute (JGI-PGF)"/>
            <person name="Walter F."/>
            <person name="Albersmeier A."/>
            <person name="Kalinowski J."/>
            <person name="Ruckert C."/>
        </authorList>
    </citation>
    <scope>NUCLEOTIDE SEQUENCE</scope>
    <source>
        <strain evidence="8">CGMCC 1.12426</strain>
    </source>
</reference>
<dbReference type="SUPFAM" id="SSF46785">
    <property type="entry name" value="Winged helix' DNA-binding domain"/>
    <property type="match status" value="1"/>
</dbReference>
<reference evidence="8" key="2">
    <citation type="submission" date="2020-09" db="EMBL/GenBank/DDBJ databases">
        <authorList>
            <person name="Sun Q."/>
            <person name="Zhou Y."/>
        </authorList>
    </citation>
    <scope>NUCLEOTIDE SEQUENCE</scope>
    <source>
        <strain evidence="8">CGMCC 1.12426</strain>
    </source>
</reference>
<dbReference type="PANTHER" id="PTHR33164:SF5">
    <property type="entry name" value="ORGANIC HYDROPEROXIDE RESISTANCE TRANSCRIPTIONAL REGULATOR"/>
    <property type="match status" value="1"/>
</dbReference>
<dbReference type="InterPro" id="IPR000835">
    <property type="entry name" value="HTH_MarR-typ"/>
</dbReference>
<dbReference type="InterPro" id="IPR036388">
    <property type="entry name" value="WH-like_DNA-bd_sf"/>
</dbReference>
<dbReference type="AlphaFoldDB" id="A0A916TMM5"/>
<keyword evidence="2" id="KW-0963">Cytoplasm</keyword>
<dbReference type="SMART" id="SM00347">
    <property type="entry name" value="HTH_MARR"/>
    <property type="match status" value="1"/>
</dbReference>
<keyword evidence="9" id="KW-1185">Reference proteome</keyword>
<dbReference type="FunFam" id="1.10.10.10:FF:000163">
    <property type="entry name" value="MarR family transcriptional regulator"/>
    <property type="match status" value="1"/>
</dbReference>
<dbReference type="InterPro" id="IPR036390">
    <property type="entry name" value="WH_DNA-bd_sf"/>
</dbReference>
<dbReference type="EMBL" id="BMFA01000011">
    <property type="protein sequence ID" value="GGB58465.1"/>
    <property type="molecule type" value="Genomic_DNA"/>
</dbReference>
<proteinExistence type="predicted"/>
<dbReference type="InterPro" id="IPR039422">
    <property type="entry name" value="MarR/SlyA-like"/>
</dbReference>
<evidence type="ECO:0000259" key="7">
    <source>
        <dbReference type="PROSITE" id="PS50995"/>
    </source>
</evidence>
<comment type="caution">
    <text evidence="8">The sequence shown here is derived from an EMBL/GenBank/DDBJ whole genome shotgun (WGS) entry which is preliminary data.</text>
</comment>
<dbReference type="Gene3D" id="1.10.10.10">
    <property type="entry name" value="Winged helix-like DNA-binding domain superfamily/Winged helix DNA-binding domain"/>
    <property type="match status" value="1"/>
</dbReference>
<dbReference type="PANTHER" id="PTHR33164">
    <property type="entry name" value="TRANSCRIPTIONAL REGULATOR, MARR FAMILY"/>
    <property type="match status" value="1"/>
</dbReference>
<dbReference type="Pfam" id="PF22381">
    <property type="entry name" value="Staph_reg_Sar_Rot"/>
    <property type="match status" value="1"/>
</dbReference>
<evidence type="ECO:0000256" key="3">
    <source>
        <dbReference type="ARBA" id="ARBA00023015"/>
    </source>
</evidence>
<gene>
    <name evidence="8" type="ORF">GCM10011316_33180</name>
</gene>
<dbReference type="GO" id="GO:0003700">
    <property type="term" value="F:DNA-binding transcription factor activity"/>
    <property type="evidence" value="ECO:0007669"/>
    <property type="project" value="InterPro"/>
</dbReference>
<evidence type="ECO:0000313" key="8">
    <source>
        <dbReference type="EMBL" id="GGB58465.1"/>
    </source>
</evidence>
<evidence type="ECO:0000256" key="1">
    <source>
        <dbReference type="ARBA" id="ARBA00004496"/>
    </source>
</evidence>
<evidence type="ECO:0000256" key="6">
    <source>
        <dbReference type="SAM" id="MobiDB-lite"/>
    </source>
</evidence>
<comment type="subcellular location">
    <subcellularLocation>
        <location evidence="1">Cytoplasm</location>
    </subcellularLocation>
</comment>
<dbReference type="InterPro" id="IPR055166">
    <property type="entry name" value="Transc_reg_Sar_Rot_HTH"/>
</dbReference>
<keyword evidence="3" id="KW-0805">Transcription regulation</keyword>
<dbReference type="PROSITE" id="PS50995">
    <property type="entry name" value="HTH_MARR_2"/>
    <property type="match status" value="1"/>
</dbReference>
<evidence type="ECO:0000256" key="4">
    <source>
        <dbReference type="ARBA" id="ARBA00023125"/>
    </source>
</evidence>
<evidence type="ECO:0000256" key="2">
    <source>
        <dbReference type="ARBA" id="ARBA00022490"/>
    </source>
</evidence>
<evidence type="ECO:0000256" key="5">
    <source>
        <dbReference type="ARBA" id="ARBA00023163"/>
    </source>
</evidence>
<keyword evidence="5" id="KW-0804">Transcription</keyword>
<feature type="domain" description="HTH marR-type" evidence="7">
    <location>
        <begin position="87"/>
        <end position="217"/>
    </location>
</feature>
<feature type="region of interest" description="Disordered" evidence="6">
    <location>
        <begin position="1"/>
        <end position="69"/>
    </location>
</feature>
<organism evidence="8 9">
    <name type="scientific">Roseibium aquae</name>
    <dbReference type="NCBI Taxonomy" id="1323746"/>
    <lineage>
        <taxon>Bacteria</taxon>
        <taxon>Pseudomonadati</taxon>
        <taxon>Pseudomonadota</taxon>
        <taxon>Alphaproteobacteria</taxon>
        <taxon>Hyphomicrobiales</taxon>
        <taxon>Stappiaceae</taxon>
        <taxon>Roseibium</taxon>
    </lineage>
</organism>
<dbReference type="RefSeq" id="WP_206668350.1">
    <property type="nucleotide sequence ID" value="NZ_BMFA01000011.1"/>
</dbReference>